<dbReference type="Pfam" id="PF19585">
    <property type="entry name" value="DUF6092"/>
    <property type="match status" value="1"/>
</dbReference>
<gene>
    <name evidence="1" type="ORF">METZ01_LOCUS46091</name>
</gene>
<sequence>MTKEEKDRATLSENEIVELFVYFLTTARVQIDDPNHYGPMRLLFAAEKLRDFVAGRTSPALQKLFEDTEPIINSAHIVVNDTEKFTAELDHLSTIVAEYLVKVSGLSTTDHE</sequence>
<organism evidence="1">
    <name type="scientific">marine metagenome</name>
    <dbReference type="NCBI Taxonomy" id="408172"/>
    <lineage>
        <taxon>unclassified sequences</taxon>
        <taxon>metagenomes</taxon>
        <taxon>ecological metagenomes</taxon>
    </lineage>
</organism>
<accession>A0A381RTH7</accession>
<evidence type="ECO:0000313" key="1">
    <source>
        <dbReference type="EMBL" id="SUZ93237.1"/>
    </source>
</evidence>
<dbReference type="AlphaFoldDB" id="A0A381RTH7"/>
<dbReference type="InterPro" id="IPR046074">
    <property type="entry name" value="DUF6092"/>
</dbReference>
<reference evidence="1" key="1">
    <citation type="submission" date="2018-05" db="EMBL/GenBank/DDBJ databases">
        <authorList>
            <person name="Lanie J.A."/>
            <person name="Ng W.-L."/>
            <person name="Kazmierczak K.M."/>
            <person name="Andrzejewski T.M."/>
            <person name="Davidsen T.M."/>
            <person name="Wayne K.J."/>
            <person name="Tettelin H."/>
            <person name="Glass J.I."/>
            <person name="Rusch D."/>
            <person name="Podicherti R."/>
            <person name="Tsui H.-C.T."/>
            <person name="Winkler M.E."/>
        </authorList>
    </citation>
    <scope>NUCLEOTIDE SEQUENCE</scope>
</reference>
<proteinExistence type="predicted"/>
<protein>
    <submittedName>
        <fullName evidence="1">Uncharacterized protein</fullName>
    </submittedName>
</protein>
<name>A0A381RTH7_9ZZZZ</name>
<dbReference type="EMBL" id="UINC01002129">
    <property type="protein sequence ID" value="SUZ93237.1"/>
    <property type="molecule type" value="Genomic_DNA"/>
</dbReference>